<evidence type="ECO:0000313" key="2">
    <source>
        <dbReference type="EMBL" id="PIR03695.1"/>
    </source>
</evidence>
<name>A0A2H0N6F5_9BACT</name>
<organism evidence="2 3">
    <name type="scientific">Candidatus Magasanikbacteria bacterium CG11_big_fil_rev_8_21_14_0_20_39_34</name>
    <dbReference type="NCBI Taxonomy" id="1974653"/>
    <lineage>
        <taxon>Bacteria</taxon>
        <taxon>Candidatus Magasanikiibacteriota</taxon>
    </lineage>
</organism>
<keyword evidence="1" id="KW-0812">Transmembrane</keyword>
<dbReference type="Proteomes" id="UP000229600">
    <property type="component" value="Unassembled WGS sequence"/>
</dbReference>
<evidence type="ECO:0000256" key="1">
    <source>
        <dbReference type="SAM" id="Phobius"/>
    </source>
</evidence>
<gene>
    <name evidence="2" type="ORF">COV59_04460</name>
</gene>
<dbReference type="EMBL" id="PCWN01000009">
    <property type="protein sequence ID" value="PIR03695.1"/>
    <property type="molecule type" value="Genomic_DNA"/>
</dbReference>
<dbReference type="AlphaFoldDB" id="A0A2H0N6F5"/>
<keyword evidence="1" id="KW-0472">Membrane</keyword>
<evidence type="ECO:0000313" key="3">
    <source>
        <dbReference type="Proteomes" id="UP000229600"/>
    </source>
</evidence>
<sequence length="178" mass="20196">MLPTRLSLLSPTKQKALERMLLYQYIKSLLEMLLFFLALVGIFLLGGQWVLQQHFNDLAASGDHITLKYGATNKEIRKINKILAETSTIQKEFVLFTPKAIEFFNAIPTGITLSATNMDYRNNQIILSGTADTRDAFLFLQQNMLSLPYVESADIPPAQLTQKEDIIFSLKILLKENL</sequence>
<keyword evidence="1" id="KW-1133">Transmembrane helix</keyword>
<comment type="caution">
    <text evidence="2">The sequence shown here is derived from an EMBL/GenBank/DDBJ whole genome shotgun (WGS) entry which is preliminary data.</text>
</comment>
<reference evidence="2 3" key="1">
    <citation type="submission" date="2017-09" db="EMBL/GenBank/DDBJ databases">
        <title>Depth-based differentiation of microbial function through sediment-hosted aquifers and enrichment of novel symbionts in the deep terrestrial subsurface.</title>
        <authorList>
            <person name="Probst A.J."/>
            <person name="Ladd B."/>
            <person name="Jarett J.K."/>
            <person name="Geller-Mcgrath D.E."/>
            <person name="Sieber C.M."/>
            <person name="Emerson J.B."/>
            <person name="Anantharaman K."/>
            <person name="Thomas B.C."/>
            <person name="Malmstrom R."/>
            <person name="Stieglmeier M."/>
            <person name="Klingl A."/>
            <person name="Woyke T."/>
            <person name="Ryan C.M."/>
            <person name="Banfield J.F."/>
        </authorList>
    </citation>
    <scope>NUCLEOTIDE SEQUENCE [LARGE SCALE GENOMIC DNA]</scope>
    <source>
        <strain evidence="2">CG11_big_fil_rev_8_21_14_0_20_39_34</strain>
    </source>
</reference>
<feature type="transmembrane region" description="Helical" evidence="1">
    <location>
        <begin position="29"/>
        <end position="51"/>
    </location>
</feature>
<proteinExistence type="predicted"/>
<accession>A0A2H0N6F5</accession>
<protein>
    <submittedName>
        <fullName evidence="2">Uncharacterized protein</fullName>
    </submittedName>
</protein>